<dbReference type="EMBL" id="JAAYSN010000276">
    <property type="protein sequence ID" value="NLP40016.1"/>
    <property type="molecule type" value="Genomic_DNA"/>
</dbReference>
<feature type="compositionally biased region" description="Low complexity" evidence="1">
    <location>
        <begin position="386"/>
        <end position="402"/>
    </location>
</feature>
<proteinExistence type="predicted"/>
<evidence type="ECO:0000256" key="2">
    <source>
        <dbReference type="SAM" id="Phobius"/>
    </source>
</evidence>
<feature type="non-terminal residue" evidence="3">
    <location>
        <position position="1"/>
    </location>
</feature>
<organism evidence="3 4">
    <name type="scientific">Corynebacterium pollutisoli</name>
    <dbReference type="NCBI Taxonomy" id="1610489"/>
    <lineage>
        <taxon>Bacteria</taxon>
        <taxon>Bacillati</taxon>
        <taxon>Actinomycetota</taxon>
        <taxon>Actinomycetes</taxon>
        <taxon>Mycobacteriales</taxon>
        <taxon>Corynebacteriaceae</taxon>
        <taxon>Corynebacterium</taxon>
    </lineage>
</organism>
<comment type="caution">
    <text evidence="3">The sequence shown here is derived from an EMBL/GenBank/DDBJ whole genome shotgun (WGS) entry which is preliminary data.</text>
</comment>
<feature type="region of interest" description="Disordered" evidence="1">
    <location>
        <begin position="187"/>
        <end position="219"/>
    </location>
</feature>
<keyword evidence="2" id="KW-0472">Membrane</keyword>
<keyword evidence="2" id="KW-0812">Transmembrane</keyword>
<protein>
    <submittedName>
        <fullName evidence="3">Uncharacterized protein</fullName>
    </submittedName>
</protein>
<feature type="transmembrane region" description="Helical" evidence="2">
    <location>
        <begin position="422"/>
        <end position="443"/>
    </location>
</feature>
<feature type="region of interest" description="Disordered" evidence="1">
    <location>
        <begin position="377"/>
        <end position="416"/>
    </location>
</feature>
<feature type="compositionally biased region" description="Acidic residues" evidence="1">
    <location>
        <begin position="403"/>
        <end position="416"/>
    </location>
</feature>
<dbReference type="AlphaFoldDB" id="A0A7X8MX10"/>
<accession>A0A7X8MX10</accession>
<evidence type="ECO:0000256" key="1">
    <source>
        <dbReference type="SAM" id="MobiDB-lite"/>
    </source>
</evidence>
<dbReference type="Proteomes" id="UP000568696">
    <property type="component" value="Unassembled WGS sequence"/>
</dbReference>
<keyword evidence="2" id="KW-1133">Transmembrane helix</keyword>
<evidence type="ECO:0000313" key="4">
    <source>
        <dbReference type="Proteomes" id="UP000568696"/>
    </source>
</evidence>
<gene>
    <name evidence="3" type="ORF">GX356_09930</name>
</gene>
<reference evidence="3 4" key="1">
    <citation type="journal article" date="2020" name="Biotechnol. Biofuels">
        <title>New insights from the biogas microbiome by comprehensive genome-resolved metagenomics of nearly 1600 species originating from multiple anaerobic digesters.</title>
        <authorList>
            <person name="Campanaro S."/>
            <person name="Treu L."/>
            <person name="Rodriguez-R L.M."/>
            <person name="Kovalovszki A."/>
            <person name="Ziels R.M."/>
            <person name="Maus I."/>
            <person name="Zhu X."/>
            <person name="Kougias P.G."/>
            <person name="Basile A."/>
            <person name="Luo G."/>
            <person name="Schluter A."/>
            <person name="Konstantinidis K.T."/>
            <person name="Angelidaki I."/>
        </authorList>
    </citation>
    <scope>NUCLEOTIDE SEQUENCE [LARGE SCALE GENOMIC DNA]</scope>
    <source>
        <strain evidence="3">AS23ysBPME_344</strain>
    </source>
</reference>
<evidence type="ECO:0000313" key="3">
    <source>
        <dbReference type="EMBL" id="NLP40016.1"/>
    </source>
</evidence>
<name>A0A7X8MX10_9CORY</name>
<sequence>AELQCIADAAGGTYADATDADTLAEELKKATTRTYRAYQSDLQRIDGGTISQPAEIERDVGEFSTSLPSLPKSSNLAESSEVYYRLPVAEGERLIITSQTTQPPSLDNWDTGSFLFIPSLEESGCTLEYQPGSDIAVEGHKTAAVYTHEIGADRCDVDHVTMVLQRKGNWRHNEDIDVDVKVTRLGKPDLTGMPDPAEEPSDPPVVSPAGEPADATPGSWFTDATELEPGQPVRADIVPGETHFFRIPVAHGQRLTGRAATIEESNRFEDNGPGDRLMLHAYNTARAEVPLNHNQVGATQPTAVDFGYEAPILFTNRYGGTDGEGSGVLETENVWLDGDQFLTVQYGKLFSKEQIDAQTQLPTLTYELVADAAGDPVPGPTFTDVAPGAEASTTASASAEPEPAADTDPEAAAAEDGDGGNMGLWLGLAALALVIVGAASFAVTRRR</sequence>